<evidence type="ECO:0000256" key="1">
    <source>
        <dbReference type="SAM" id="MobiDB-lite"/>
    </source>
</evidence>
<feature type="region of interest" description="Disordered" evidence="1">
    <location>
        <begin position="1"/>
        <end position="60"/>
    </location>
</feature>
<name>A0A2G9QB07_AQUCT</name>
<dbReference type="AlphaFoldDB" id="A0A2G9QB07"/>
<dbReference type="Proteomes" id="UP000228934">
    <property type="component" value="Unassembled WGS sequence"/>
</dbReference>
<reference evidence="3" key="1">
    <citation type="journal article" date="2017" name="Nat. Commun.">
        <title>The North American bullfrog draft genome provides insight into hormonal regulation of long noncoding RNA.</title>
        <authorList>
            <person name="Hammond S.A."/>
            <person name="Warren R.L."/>
            <person name="Vandervalk B.P."/>
            <person name="Kucuk E."/>
            <person name="Khan H."/>
            <person name="Gibb E.A."/>
            <person name="Pandoh P."/>
            <person name="Kirk H."/>
            <person name="Zhao Y."/>
            <person name="Jones M."/>
            <person name="Mungall A.J."/>
            <person name="Coope R."/>
            <person name="Pleasance S."/>
            <person name="Moore R.A."/>
            <person name="Holt R.A."/>
            <person name="Round J.M."/>
            <person name="Ohora S."/>
            <person name="Walle B.V."/>
            <person name="Veldhoen N."/>
            <person name="Helbing C.C."/>
            <person name="Birol I."/>
        </authorList>
    </citation>
    <scope>NUCLEOTIDE SEQUENCE [LARGE SCALE GENOMIC DNA]</scope>
</reference>
<gene>
    <name evidence="2" type="ORF">AB205_0028480</name>
</gene>
<organism evidence="2 3">
    <name type="scientific">Aquarana catesbeiana</name>
    <name type="common">American bullfrog</name>
    <name type="synonym">Rana catesbeiana</name>
    <dbReference type="NCBI Taxonomy" id="8400"/>
    <lineage>
        <taxon>Eukaryota</taxon>
        <taxon>Metazoa</taxon>
        <taxon>Chordata</taxon>
        <taxon>Craniata</taxon>
        <taxon>Vertebrata</taxon>
        <taxon>Euteleostomi</taxon>
        <taxon>Amphibia</taxon>
        <taxon>Batrachia</taxon>
        <taxon>Anura</taxon>
        <taxon>Neobatrachia</taxon>
        <taxon>Ranoidea</taxon>
        <taxon>Ranidae</taxon>
        <taxon>Aquarana</taxon>
    </lineage>
</organism>
<evidence type="ECO:0000313" key="2">
    <source>
        <dbReference type="EMBL" id="PIO12777.1"/>
    </source>
</evidence>
<accession>A0A2G9QB07</accession>
<dbReference type="EMBL" id="KZ060126">
    <property type="protein sequence ID" value="PIO12777.1"/>
    <property type="molecule type" value="Genomic_DNA"/>
</dbReference>
<feature type="compositionally biased region" description="Basic residues" evidence="1">
    <location>
        <begin position="38"/>
        <end position="48"/>
    </location>
</feature>
<dbReference type="OrthoDB" id="9716457at2759"/>
<protein>
    <submittedName>
        <fullName evidence="2">Uncharacterized protein</fullName>
    </submittedName>
</protein>
<sequence>MKMRKTKKIGVKEPRVSNHLNAGTAVTSTTDADAQKTLNHKMVKRPRQPNHQQKTRPLPRLSRAGLSKIPAYHLYHLPVLSSKSRLKIPAIRN</sequence>
<proteinExistence type="predicted"/>
<feature type="compositionally biased region" description="Polar residues" evidence="1">
    <location>
        <begin position="18"/>
        <end position="32"/>
    </location>
</feature>
<keyword evidence="3" id="KW-1185">Reference proteome</keyword>
<evidence type="ECO:0000313" key="3">
    <source>
        <dbReference type="Proteomes" id="UP000228934"/>
    </source>
</evidence>